<accession>A0A158QYS8</accession>
<feature type="compositionally biased region" description="Basic and acidic residues" evidence="2">
    <location>
        <begin position="292"/>
        <end position="302"/>
    </location>
</feature>
<gene>
    <name evidence="3" type="ORF">NBR_LOCUS8961</name>
</gene>
<evidence type="ECO:0000313" key="5">
    <source>
        <dbReference type="WBParaSite" id="NBR_0000896001-mRNA-1"/>
    </source>
</evidence>
<reference evidence="5" key="1">
    <citation type="submission" date="2016-04" db="UniProtKB">
        <authorList>
            <consortium name="WormBaseParasite"/>
        </authorList>
    </citation>
    <scope>IDENTIFICATION</scope>
</reference>
<dbReference type="EMBL" id="UYSL01020072">
    <property type="protein sequence ID" value="VDL72550.1"/>
    <property type="molecule type" value="Genomic_DNA"/>
</dbReference>
<feature type="region of interest" description="Disordered" evidence="2">
    <location>
        <begin position="215"/>
        <end position="278"/>
    </location>
</feature>
<evidence type="ECO:0000256" key="1">
    <source>
        <dbReference type="SAM" id="Coils"/>
    </source>
</evidence>
<feature type="compositionally biased region" description="Polar residues" evidence="2">
    <location>
        <begin position="43"/>
        <end position="57"/>
    </location>
</feature>
<evidence type="ECO:0000256" key="2">
    <source>
        <dbReference type="SAM" id="MobiDB-lite"/>
    </source>
</evidence>
<feature type="region of interest" description="Disordered" evidence="2">
    <location>
        <begin position="43"/>
        <end position="64"/>
    </location>
</feature>
<dbReference type="AlphaFoldDB" id="A0A158QYS8"/>
<organism evidence="5">
    <name type="scientific">Nippostrongylus brasiliensis</name>
    <name type="common">Rat hookworm</name>
    <dbReference type="NCBI Taxonomy" id="27835"/>
    <lineage>
        <taxon>Eukaryota</taxon>
        <taxon>Metazoa</taxon>
        <taxon>Ecdysozoa</taxon>
        <taxon>Nematoda</taxon>
        <taxon>Chromadorea</taxon>
        <taxon>Rhabditida</taxon>
        <taxon>Rhabditina</taxon>
        <taxon>Rhabditomorpha</taxon>
        <taxon>Strongyloidea</taxon>
        <taxon>Heligmosomidae</taxon>
        <taxon>Nippostrongylus</taxon>
    </lineage>
</organism>
<keyword evidence="4" id="KW-1185">Reference proteome</keyword>
<protein>
    <submittedName>
        <fullName evidence="5">Rho-GAP domain-containing protein</fullName>
    </submittedName>
</protein>
<name>A0A158QYS8_NIPBR</name>
<proteinExistence type="predicted"/>
<keyword evidence="1" id="KW-0175">Coiled coil</keyword>
<feature type="coiled-coil region" evidence="1">
    <location>
        <begin position="153"/>
        <end position="208"/>
    </location>
</feature>
<feature type="region of interest" description="Disordered" evidence="2">
    <location>
        <begin position="292"/>
        <end position="319"/>
    </location>
</feature>
<evidence type="ECO:0000313" key="4">
    <source>
        <dbReference type="Proteomes" id="UP000271162"/>
    </source>
</evidence>
<sequence length="464" mass="51307">MVNIPGEKLCSQSHHSTLWAHQRVLIEPLSKVYRLIRTVGTGESTPCPSDRTPSAGSRRSLPMLSNWIGNKSPTDSGLCKAERVRLIDRAMRAEAAATDSESKIRALELRNHDLSTEVCWLRQQCTIACPDASNVSMASFVPPICSEQCQVEKKVLQDTIAKQNADLSRLRMDVERASAVDVRKDIRISELIKEVNVAKSRIRALEELCRDQMNGVLPTPAGPSGGLQPEETTTVADKSGQDAVSADKAEDDVLQPSTSPVPLEPLKSSNSRLVSGRPRPSLRNIFTIGNDRHIDGRARPDTAIDSPSTAFTPPPFKRNETAPILKSIQVLQRTPSTTHNNSTKNEVVEVHRDDPYFEATKNRLSESEGDDSDIDIADILETSNRSTALSTRTPSGKSRDSGFCREDRFSTGYSFNKQRKQPFNLQLLLVVRDGVKAASLDEKKTAVRTFAEISFVHRMDFFGN</sequence>
<dbReference type="OMA" id="LRQQCTI"/>
<evidence type="ECO:0000313" key="3">
    <source>
        <dbReference type="EMBL" id="VDL72550.1"/>
    </source>
</evidence>
<dbReference type="WBParaSite" id="NBR_0000896001-mRNA-1">
    <property type="protein sequence ID" value="NBR_0000896001-mRNA-1"/>
    <property type="gene ID" value="NBR_0000896001"/>
</dbReference>
<dbReference type="Proteomes" id="UP000271162">
    <property type="component" value="Unassembled WGS sequence"/>
</dbReference>
<reference evidence="3 4" key="2">
    <citation type="submission" date="2018-11" db="EMBL/GenBank/DDBJ databases">
        <authorList>
            <consortium name="Pathogen Informatics"/>
        </authorList>
    </citation>
    <scope>NUCLEOTIDE SEQUENCE [LARGE SCALE GENOMIC DNA]</scope>
</reference>